<dbReference type="AlphaFoldDB" id="A0A0V1HJF2"/>
<dbReference type="EMBL" id="JYDP01000055">
    <property type="protein sequence ID" value="KRZ10859.1"/>
    <property type="molecule type" value="Genomic_DNA"/>
</dbReference>
<keyword evidence="2" id="KW-1185">Reference proteome</keyword>
<reference evidence="1 2" key="1">
    <citation type="submission" date="2015-01" db="EMBL/GenBank/DDBJ databases">
        <title>Evolution of Trichinella species and genotypes.</title>
        <authorList>
            <person name="Korhonen P.K."/>
            <person name="Edoardo P."/>
            <person name="Giuseppe L.R."/>
            <person name="Gasser R.B."/>
        </authorList>
    </citation>
    <scope>NUCLEOTIDE SEQUENCE [LARGE SCALE GENOMIC DNA]</scope>
    <source>
        <strain evidence="1">ISS1029</strain>
    </source>
</reference>
<evidence type="ECO:0000313" key="2">
    <source>
        <dbReference type="Proteomes" id="UP000055024"/>
    </source>
</evidence>
<comment type="caution">
    <text evidence="1">The sequence shown here is derived from an EMBL/GenBank/DDBJ whole genome shotgun (WGS) entry which is preliminary data.</text>
</comment>
<sequence length="94" mass="10628">MFLKCTVKLITSSTNNNLTVTGRRCGKLRRNGAPYWSIGHGKDLQHYRSDIGATTFMASTVISNWLTNECVVSEKTNRQPLDSNYVDRLIGYNQ</sequence>
<proteinExistence type="predicted"/>
<gene>
    <name evidence="1" type="ORF">T11_11708</name>
</gene>
<evidence type="ECO:0000313" key="1">
    <source>
        <dbReference type="EMBL" id="KRZ10859.1"/>
    </source>
</evidence>
<organism evidence="1 2">
    <name type="scientific">Trichinella zimbabwensis</name>
    <dbReference type="NCBI Taxonomy" id="268475"/>
    <lineage>
        <taxon>Eukaryota</taxon>
        <taxon>Metazoa</taxon>
        <taxon>Ecdysozoa</taxon>
        <taxon>Nematoda</taxon>
        <taxon>Enoplea</taxon>
        <taxon>Dorylaimia</taxon>
        <taxon>Trichinellida</taxon>
        <taxon>Trichinellidae</taxon>
        <taxon>Trichinella</taxon>
    </lineage>
</organism>
<name>A0A0V1HJF2_9BILA</name>
<accession>A0A0V1HJF2</accession>
<dbReference type="Proteomes" id="UP000055024">
    <property type="component" value="Unassembled WGS sequence"/>
</dbReference>
<protein>
    <submittedName>
        <fullName evidence="1">Uncharacterized protein</fullName>
    </submittedName>
</protein>